<evidence type="ECO:0000313" key="10">
    <source>
        <dbReference type="EMBL" id="KAH7330994.1"/>
    </source>
</evidence>
<proteinExistence type="predicted"/>
<dbReference type="AlphaFoldDB" id="A0A8T2SGB3"/>
<keyword evidence="2" id="KW-0150">Chloroplast</keyword>
<evidence type="ECO:0000256" key="7">
    <source>
        <dbReference type="ARBA" id="ARBA00023180"/>
    </source>
</evidence>
<dbReference type="InterPro" id="IPR027417">
    <property type="entry name" value="P-loop_NTPase"/>
</dbReference>
<reference evidence="10" key="1">
    <citation type="submission" date="2021-08" db="EMBL/GenBank/DDBJ databases">
        <title>WGS assembly of Ceratopteris richardii.</title>
        <authorList>
            <person name="Marchant D.B."/>
            <person name="Chen G."/>
            <person name="Jenkins J."/>
            <person name="Shu S."/>
            <person name="Leebens-Mack J."/>
            <person name="Grimwood J."/>
            <person name="Schmutz J."/>
            <person name="Soltis P."/>
            <person name="Soltis D."/>
            <person name="Chen Z.-H."/>
        </authorList>
    </citation>
    <scope>NUCLEOTIDE SEQUENCE</scope>
    <source>
        <strain evidence="10">Whitten #5841</strain>
        <tissue evidence="10">Leaf</tissue>
    </source>
</reference>
<dbReference type="PANTHER" id="PTHR12812:SF0">
    <property type="entry name" value="HEPARAN-SULFATE 6-O-SULFOTRANSFERASE"/>
    <property type="match status" value="1"/>
</dbReference>
<sequence>MKLSTFLLLLCAIFILQDRAFGGEYTSEECSAIVKRWEGHAISQLSELSEDRHTELKELLYFLHVPRTGGRTFHQCLLRNLYPREQLCNHSYDKLRFNAKSHCRLLVSHDDYSILSTLPVRSISIVTNLRHPVDRVFSAYEFTVEVAARFLRPALRSKVDALKASKMASSTLMIWPWSIFVPWMRDDLYERGKHRISSAQEKTSPEGFSNYNASAFVMPFHEFIHQHLVTDNIHNGEAFQIAGLTSNSYTKGAEKIRRCIVHHPHLGAHVLNVAKMRLDKMIFVGLTEKHEDSAKAFAHIVAKQIHAQEEPIISTTQRSPSAVSELRNSASDNATGFAKQALTVDGLIRAYEKCSGRLRSIQAEHRIVSLKHSLPISFSKEARLGVPEQILEEIKKLSALDLDLFEYVQHRFKQQSSVYNSSQNNISQQHATRNLTTEINIIKGQNMINEGLQRGFGYTKLVLISVLYLMAIGVVVSIGKFVLSARRPAR</sequence>
<accession>A0A8T2SGB3</accession>
<evidence type="ECO:0000256" key="1">
    <source>
        <dbReference type="ARBA" id="ARBA00004167"/>
    </source>
</evidence>
<keyword evidence="7" id="KW-0325">Glycoprotein</keyword>
<dbReference type="OMA" id="LNNAHGW"/>
<keyword evidence="9" id="KW-0732">Signal</keyword>
<evidence type="ECO:0000256" key="4">
    <source>
        <dbReference type="ARBA" id="ARBA00022692"/>
    </source>
</evidence>
<keyword evidence="3" id="KW-0808">Transferase</keyword>
<keyword evidence="6 8" id="KW-0472">Membrane</keyword>
<evidence type="ECO:0000256" key="9">
    <source>
        <dbReference type="SAM" id="SignalP"/>
    </source>
</evidence>
<evidence type="ECO:0000256" key="2">
    <source>
        <dbReference type="ARBA" id="ARBA00022528"/>
    </source>
</evidence>
<dbReference type="SUPFAM" id="SSF52540">
    <property type="entry name" value="P-loop containing nucleoside triphosphate hydrolases"/>
    <property type="match status" value="1"/>
</dbReference>
<dbReference type="OrthoDB" id="406981at2759"/>
<keyword evidence="2" id="KW-0934">Plastid</keyword>
<dbReference type="Gene3D" id="3.40.50.300">
    <property type="entry name" value="P-loop containing nucleotide triphosphate hydrolases"/>
    <property type="match status" value="1"/>
</dbReference>
<name>A0A8T2SGB3_CERRI</name>
<feature type="chain" id="PRO_5035745655" description="Sulfotransferase" evidence="9">
    <location>
        <begin position="23"/>
        <end position="490"/>
    </location>
</feature>
<dbReference type="PANTHER" id="PTHR12812">
    <property type="entry name" value="HEPARAN SULFATE 6-O-SULFOTRANSFERASE 3"/>
    <property type="match status" value="1"/>
</dbReference>
<evidence type="ECO:0000313" key="11">
    <source>
        <dbReference type="Proteomes" id="UP000825935"/>
    </source>
</evidence>
<dbReference type="EMBL" id="CM035425">
    <property type="protein sequence ID" value="KAH7330994.1"/>
    <property type="molecule type" value="Genomic_DNA"/>
</dbReference>
<evidence type="ECO:0000256" key="6">
    <source>
        <dbReference type="ARBA" id="ARBA00023136"/>
    </source>
</evidence>
<dbReference type="InterPro" id="IPR010635">
    <property type="entry name" value="Heparan_SO4-6-sulfoTrfase"/>
</dbReference>
<feature type="signal peptide" evidence="9">
    <location>
        <begin position="1"/>
        <end position="22"/>
    </location>
</feature>
<keyword evidence="11" id="KW-1185">Reference proteome</keyword>
<comment type="subcellular location">
    <subcellularLocation>
        <location evidence="1">Membrane</location>
        <topology evidence="1">Single-pass membrane protein</topology>
    </subcellularLocation>
</comment>
<comment type="caution">
    <text evidence="10">The sequence shown here is derived from an EMBL/GenBank/DDBJ whole genome shotgun (WGS) entry which is preliminary data.</text>
</comment>
<keyword evidence="4 8" id="KW-0812">Transmembrane</keyword>
<organism evidence="10 11">
    <name type="scientific">Ceratopteris richardii</name>
    <name type="common">Triangle waterfern</name>
    <dbReference type="NCBI Taxonomy" id="49495"/>
    <lineage>
        <taxon>Eukaryota</taxon>
        <taxon>Viridiplantae</taxon>
        <taxon>Streptophyta</taxon>
        <taxon>Embryophyta</taxon>
        <taxon>Tracheophyta</taxon>
        <taxon>Polypodiopsida</taxon>
        <taxon>Polypodiidae</taxon>
        <taxon>Polypodiales</taxon>
        <taxon>Pteridineae</taxon>
        <taxon>Pteridaceae</taxon>
        <taxon>Parkerioideae</taxon>
        <taxon>Ceratopteris</taxon>
    </lineage>
</organism>
<evidence type="ECO:0008006" key="12">
    <source>
        <dbReference type="Google" id="ProtNLM"/>
    </source>
</evidence>
<gene>
    <name evidence="10" type="ORF">KP509_20G011900</name>
</gene>
<evidence type="ECO:0000256" key="8">
    <source>
        <dbReference type="SAM" id="Phobius"/>
    </source>
</evidence>
<keyword evidence="5 8" id="KW-1133">Transmembrane helix</keyword>
<evidence type="ECO:0000256" key="3">
    <source>
        <dbReference type="ARBA" id="ARBA00022679"/>
    </source>
</evidence>
<dbReference type="Proteomes" id="UP000825935">
    <property type="component" value="Chromosome 20"/>
</dbReference>
<feature type="transmembrane region" description="Helical" evidence="8">
    <location>
        <begin position="461"/>
        <end position="483"/>
    </location>
</feature>
<dbReference type="GO" id="GO:0017095">
    <property type="term" value="F:heparan sulfate 6-sulfotransferase activity"/>
    <property type="evidence" value="ECO:0007669"/>
    <property type="project" value="TreeGrafter"/>
</dbReference>
<dbReference type="GO" id="GO:0016020">
    <property type="term" value="C:membrane"/>
    <property type="evidence" value="ECO:0007669"/>
    <property type="project" value="UniProtKB-SubCell"/>
</dbReference>
<protein>
    <recommendedName>
        <fullName evidence="12">Sulfotransferase</fullName>
    </recommendedName>
</protein>
<evidence type="ECO:0000256" key="5">
    <source>
        <dbReference type="ARBA" id="ARBA00022989"/>
    </source>
</evidence>